<dbReference type="SUPFAM" id="SSF49785">
    <property type="entry name" value="Galactose-binding domain-like"/>
    <property type="match status" value="1"/>
</dbReference>
<evidence type="ECO:0000256" key="1">
    <source>
        <dbReference type="ARBA" id="ARBA00022729"/>
    </source>
</evidence>
<reference evidence="4 5" key="1">
    <citation type="submission" date="2016-11" db="EMBL/GenBank/DDBJ databases">
        <authorList>
            <person name="Jaros S."/>
            <person name="Januszkiewicz K."/>
            <person name="Wedrychowicz H."/>
        </authorList>
    </citation>
    <scope>NUCLEOTIDE SEQUENCE [LARGE SCALE GENOMIC DNA]</scope>
    <source>
        <strain evidence="4 5">DSM 24787</strain>
    </source>
</reference>
<evidence type="ECO:0008006" key="6">
    <source>
        <dbReference type="Google" id="ProtNLM"/>
    </source>
</evidence>
<dbReference type="NCBIfam" id="NF045579">
    <property type="entry name" value="rhamnoside_JR"/>
    <property type="match status" value="1"/>
</dbReference>
<dbReference type="PANTHER" id="PTHR43817:SF1">
    <property type="entry name" value="HYDROLASE, FAMILY 43, PUTATIVE (AFU_ORTHOLOGUE AFUA_3G01660)-RELATED"/>
    <property type="match status" value="1"/>
</dbReference>
<organism evidence="4 5">
    <name type="scientific">Chitinophaga niabensis</name>
    <dbReference type="NCBI Taxonomy" id="536979"/>
    <lineage>
        <taxon>Bacteria</taxon>
        <taxon>Pseudomonadati</taxon>
        <taxon>Bacteroidota</taxon>
        <taxon>Chitinophagia</taxon>
        <taxon>Chitinophagales</taxon>
        <taxon>Chitinophagaceae</taxon>
        <taxon>Chitinophaga</taxon>
    </lineage>
</organism>
<protein>
    <recommendedName>
        <fullName evidence="6">Alpha-L-rhamnosidase</fullName>
    </recommendedName>
</protein>
<evidence type="ECO:0000313" key="4">
    <source>
        <dbReference type="EMBL" id="SIO36705.1"/>
    </source>
</evidence>
<dbReference type="InterPro" id="IPR008979">
    <property type="entry name" value="Galactose-bd-like_sf"/>
</dbReference>
<name>A0A1N6IXM3_9BACT</name>
<dbReference type="Proteomes" id="UP000185003">
    <property type="component" value="Unassembled WGS sequence"/>
</dbReference>
<dbReference type="PANTHER" id="PTHR43817">
    <property type="entry name" value="GLYCOSYL HYDROLASE"/>
    <property type="match status" value="1"/>
</dbReference>
<dbReference type="RefSeq" id="WP_074240677.1">
    <property type="nucleotide sequence ID" value="NZ_FSRA01000002.1"/>
</dbReference>
<proteinExistence type="predicted"/>
<dbReference type="CDD" id="cd03143">
    <property type="entry name" value="A4_beta-galactosidase_middle_domain"/>
    <property type="match status" value="1"/>
</dbReference>
<dbReference type="Gene3D" id="2.60.120.260">
    <property type="entry name" value="Galactose-binding domain-like"/>
    <property type="match status" value="1"/>
</dbReference>
<dbReference type="STRING" id="536979.SAMN04488055_3433"/>
<feature type="chain" id="PRO_5013246838" description="Alpha-L-rhamnosidase" evidence="3">
    <location>
        <begin position="27"/>
        <end position="986"/>
    </location>
</feature>
<evidence type="ECO:0000256" key="3">
    <source>
        <dbReference type="SAM" id="SignalP"/>
    </source>
</evidence>
<dbReference type="GO" id="GO:0016787">
    <property type="term" value="F:hydrolase activity"/>
    <property type="evidence" value="ECO:0007669"/>
    <property type="project" value="UniProtKB-KW"/>
</dbReference>
<dbReference type="AlphaFoldDB" id="A0A1N6IXM3"/>
<dbReference type="OrthoDB" id="9761519at2"/>
<accession>A0A1N6IXM3</accession>
<keyword evidence="5" id="KW-1185">Reference proteome</keyword>
<keyword evidence="2" id="KW-0378">Hydrolase</keyword>
<feature type="signal peptide" evidence="3">
    <location>
        <begin position="1"/>
        <end position="26"/>
    </location>
</feature>
<dbReference type="EMBL" id="FSRA01000002">
    <property type="protein sequence ID" value="SIO36705.1"/>
    <property type="molecule type" value="Genomic_DNA"/>
</dbReference>
<dbReference type="Pfam" id="PF17132">
    <property type="entry name" value="Glyco_hydro_106"/>
    <property type="match status" value="1"/>
</dbReference>
<gene>
    <name evidence="4" type="ORF">SAMN04488055_3433</name>
</gene>
<evidence type="ECO:0000313" key="5">
    <source>
        <dbReference type="Proteomes" id="UP000185003"/>
    </source>
</evidence>
<evidence type="ECO:0000256" key="2">
    <source>
        <dbReference type="ARBA" id="ARBA00022801"/>
    </source>
</evidence>
<sequence length="986" mass="109241">MDRRKFITTVGLGVSAGFLSTGNAFAIMAGNDMRQLFVNPPDSARPGCYWWWFNGLVSKEGLTRDLEEFRDKGIGNVLLVNSAGGLGGVQMPLGAKFLSDEWKELFKHAIREAKRLNIDVGVNLCSGWAMGGPWITPEVAGRWVLQSEITVVGPQQFSAALPLPGNRSGYDHVFNPPGFKDYIDLPLEKLDYRDTAVVAFPSSTKIDGERAKLIPAKTNRKDASNFIRQKDLMEPVLDYWETSPSDKPVPVAKVIDLTAKMRADGHLEWEVPAGSWTIVRTGHRMTGSRLMIAQPEADGLSVGWLSSEGVDIQFEHLGKVLLELAGSVKGNTLRYFCDDSFEDGFPNWTAKILEKFSFYRGYDARPYLPVIAGYIITSAEVSDRFLHDYRKTVADCMADGHYKRFAELCHEHGLKVQNESAGPSRSGTMCMDGLKNLGRSDQPMGEFWLGLRHDEPGGLDDNLGYGVSRLENGQNKVTKMAASAGHIYGKKIIPAESFTTMRHWNDYPGNLKQAADRAYCEGINRLVIHTSTSTRPEDGKPGYEYGAGTHFNPNVTWWDKSGGFLSYMARCQHLLQEGMFVADVLYYNGDWAPNIVMPKHIDPSLGFGYDYDVCNEEVLLTRLAVKNGRLVLPDGMSYRLLVLPETVRMPVAVVTRLKQLVLEGATIVGPKPSMDPGLKDYPSCDTTVSRIAAEVWGNCDGADVTSHKYGKGRVFWNKPLRDILMLDGVAPDFSHDSPYAFIDFIHRSTDEGEVYFLANRNNRIEKLACQFRASGKPEIWDPVSGETRGAAFSIAGGRVSVPMEFEAFQSFFVVFPKRSSSLKAEPFPSFAPVQEIKGAWKVKFDTAWGGPASVEFPSLQDWTKRPETGIKYYSGTAIYVKEITVAATGRLFLDLGVVKNIASLKLNGKSLGIVWTAPWRVEITSAVKPGTNLLEIEVVNLWPNRLIGDAALPAEQRLTRTNIPFKSDAPLLSSGLLGPVTINQYL</sequence>
<keyword evidence="1 3" id="KW-0732">Signal</keyword>